<feature type="transmembrane region" description="Helical" evidence="5">
    <location>
        <begin position="153"/>
        <end position="176"/>
    </location>
</feature>
<keyword evidence="10" id="KW-1185">Reference proteome</keyword>
<proteinExistence type="predicted"/>
<dbReference type="InterPro" id="IPR013083">
    <property type="entry name" value="Znf_RING/FYVE/PHD"/>
</dbReference>
<dbReference type="PROSITE" id="PS50089">
    <property type="entry name" value="ZF_RING_2"/>
    <property type="match status" value="1"/>
</dbReference>
<evidence type="ECO:0000313" key="8">
    <source>
        <dbReference type="EMBL" id="KAF0713233.1"/>
    </source>
</evidence>
<dbReference type="AlphaFoldDB" id="A0A485KCN8"/>
<sequence>MTVNVSSFAAAIRAQASAPNFEPHCYMCLEPTRGALFSPDELIAPCVCHSHVHRGCLDHWRVTSNTFHAMTQCPTCHTSYTIDTVLVDNEEALHEEIRREQLWRWTLVLGVIFVGSLGLWLMDRGTPAFFHLHWNGLDGKIYEWIGLTQVPRFIVYLVLSFVMTAFITGLVTVLAWCCSAATPGNSVVAIVDGVNCCPTRGGIGYQPMFAPGGDCGCCDGCCGSSGDCGPCGECGHEFGTIVLVVLVVCFVFVGLVVLFSAIVGGIGSAVDRRGERRIRGLVVRQERIRDLRPLRHSLA</sequence>
<evidence type="ECO:0000259" key="6">
    <source>
        <dbReference type="PROSITE" id="PS50089"/>
    </source>
</evidence>
<feature type="domain" description="RING-CH-type" evidence="7">
    <location>
        <begin position="17"/>
        <end position="83"/>
    </location>
</feature>
<evidence type="ECO:0000256" key="5">
    <source>
        <dbReference type="SAM" id="Phobius"/>
    </source>
</evidence>
<keyword evidence="2 4" id="KW-0863">Zinc-finger</keyword>
<feature type="transmembrane region" description="Helical" evidence="5">
    <location>
        <begin position="102"/>
        <end position="122"/>
    </location>
</feature>
<organism evidence="9 10">
    <name type="scientific">Aphanomyces stellatus</name>
    <dbReference type="NCBI Taxonomy" id="120398"/>
    <lineage>
        <taxon>Eukaryota</taxon>
        <taxon>Sar</taxon>
        <taxon>Stramenopiles</taxon>
        <taxon>Oomycota</taxon>
        <taxon>Saprolegniomycetes</taxon>
        <taxon>Saprolegniales</taxon>
        <taxon>Verrucalvaceae</taxon>
        <taxon>Aphanomyces</taxon>
    </lineage>
</organism>
<feature type="transmembrane region" description="Helical" evidence="5">
    <location>
        <begin position="241"/>
        <end position="270"/>
    </location>
</feature>
<gene>
    <name evidence="9" type="primary">Aste57867_4449</name>
    <name evidence="8" type="ORF">As57867_004437</name>
    <name evidence="9" type="ORF">ASTE57867_4449</name>
</gene>
<dbReference type="PROSITE" id="PS51292">
    <property type="entry name" value="ZF_RING_CH"/>
    <property type="match status" value="1"/>
</dbReference>
<evidence type="ECO:0000313" key="9">
    <source>
        <dbReference type="EMBL" id="VFT81560.1"/>
    </source>
</evidence>
<reference evidence="9 10" key="1">
    <citation type="submission" date="2019-03" db="EMBL/GenBank/DDBJ databases">
        <authorList>
            <person name="Gaulin E."/>
            <person name="Dumas B."/>
        </authorList>
    </citation>
    <scope>NUCLEOTIDE SEQUENCE [LARGE SCALE GENOMIC DNA]</scope>
    <source>
        <strain evidence="9">CBS 568.67</strain>
    </source>
</reference>
<dbReference type="SUPFAM" id="SSF57850">
    <property type="entry name" value="RING/U-box"/>
    <property type="match status" value="1"/>
</dbReference>
<dbReference type="GO" id="GO:0008270">
    <property type="term" value="F:zinc ion binding"/>
    <property type="evidence" value="ECO:0007669"/>
    <property type="project" value="UniProtKB-KW"/>
</dbReference>
<reference evidence="8" key="2">
    <citation type="submission" date="2019-06" db="EMBL/GenBank/DDBJ databases">
        <title>Genomics analysis of Aphanomyces spp. identifies a new class of oomycete effector associated with host adaptation.</title>
        <authorList>
            <person name="Gaulin E."/>
        </authorList>
    </citation>
    <scope>NUCLEOTIDE SEQUENCE</scope>
    <source>
        <strain evidence="8">CBS 578.67</strain>
    </source>
</reference>
<evidence type="ECO:0000256" key="3">
    <source>
        <dbReference type="ARBA" id="ARBA00022833"/>
    </source>
</evidence>
<dbReference type="OrthoDB" id="75398at2759"/>
<keyword evidence="5" id="KW-0472">Membrane</keyword>
<accession>A0A485KCN8</accession>
<keyword evidence="5" id="KW-0812">Transmembrane</keyword>
<name>A0A485KCN8_9STRA</name>
<feature type="domain" description="RING-type" evidence="6">
    <location>
        <begin position="25"/>
        <end position="77"/>
    </location>
</feature>
<dbReference type="EMBL" id="CAADRA010001094">
    <property type="protein sequence ID" value="VFT81560.1"/>
    <property type="molecule type" value="Genomic_DNA"/>
</dbReference>
<dbReference type="InterPro" id="IPR011016">
    <property type="entry name" value="Znf_RING-CH"/>
</dbReference>
<dbReference type="PANTHER" id="PTHR46347:SF1">
    <property type="entry name" value="RING_FYVE_PHD ZINC FINGER SUPERFAMILY PROTEIN"/>
    <property type="match status" value="1"/>
</dbReference>
<dbReference type="SMART" id="SM00744">
    <property type="entry name" value="RINGv"/>
    <property type="match status" value="1"/>
</dbReference>
<keyword evidence="1" id="KW-0479">Metal-binding</keyword>
<protein>
    <submittedName>
        <fullName evidence="9">Aste57867_4449 protein</fullName>
    </submittedName>
</protein>
<evidence type="ECO:0000256" key="2">
    <source>
        <dbReference type="ARBA" id="ARBA00022771"/>
    </source>
</evidence>
<evidence type="ECO:0000259" key="7">
    <source>
        <dbReference type="PROSITE" id="PS51292"/>
    </source>
</evidence>
<dbReference type="PANTHER" id="PTHR46347">
    <property type="entry name" value="RING/FYVE/PHD ZINC FINGER SUPERFAMILY PROTEIN"/>
    <property type="match status" value="1"/>
</dbReference>
<evidence type="ECO:0000313" key="10">
    <source>
        <dbReference type="Proteomes" id="UP000332933"/>
    </source>
</evidence>
<evidence type="ECO:0000256" key="4">
    <source>
        <dbReference type="PROSITE-ProRule" id="PRU00175"/>
    </source>
</evidence>
<keyword evidence="3" id="KW-0862">Zinc</keyword>
<dbReference type="Proteomes" id="UP000332933">
    <property type="component" value="Unassembled WGS sequence"/>
</dbReference>
<dbReference type="EMBL" id="VJMH01001094">
    <property type="protein sequence ID" value="KAF0713233.1"/>
    <property type="molecule type" value="Genomic_DNA"/>
</dbReference>
<dbReference type="InterPro" id="IPR001841">
    <property type="entry name" value="Znf_RING"/>
</dbReference>
<evidence type="ECO:0000256" key="1">
    <source>
        <dbReference type="ARBA" id="ARBA00022723"/>
    </source>
</evidence>
<keyword evidence="5" id="KW-1133">Transmembrane helix</keyword>
<dbReference type="Gene3D" id="3.30.40.10">
    <property type="entry name" value="Zinc/RING finger domain, C3HC4 (zinc finger)"/>
    <property type="match status" value="1"/>
</dbReference>